<evidence type="ECO:0000313" key="3">
    <source>
        <dbReference type="EMBL" id="PNU04366.1"/>
    </source>
</evidence>
<name>A0A2K2G000_9SPHN</name>
<dbReference type="InterPro" id="IPR051781">
    <property type="entry name" value="Metallo-dep_Hydrolase"/>
</dbReference>
<dbReference type="OrthoDB" id="9782972at2"/>
<proteinExistence type="predicted"/>
<keyword evidence="4" id="KW-1185">Reference proteome</keyword>
<dbReference type="InterPro" id="IPR006680">
    <property type="entry name" value="Amidohydro-rel"/>
</dbReference>
<keyword evidence="1" id="KW-0732">Signal</keyword>
<dbReference type="GO" id="GO:0016810">
    <property type="term" value="F:hydrolase activity, acting on carbon-nitrogen (but not peptide) bonds"/>
    <property type="evidence" value="ECO:0007669"/>
    <property type="project" value="InterPro"/>
</dbReference>
<feature type="chain" id="PRO_5014325292" evidence="1">
    <location>
        <begin position="27"/>
        <end position="431"/>
    </location>
</feature>
<dbReference type="EMBL" id="LYMM01000036">
    <property type="protein sequence ID" value="PNU04366.1"/>
    <property type="molecule type" value="Genomic_DNA"/>
</dbReference>
<dbReference type="Pfam" id="PF01979">
    <property type="entry name" value="Amidohydro_1"/>
    <property type="match status" value="1"/>
</dbReference>
<dbReference type="InterPro" id="IPR011059">
    <property type="entry name" value="Metal-dep_hydrolase_composite"/>
</dbReference>
<reference evidence="3 4" key="1">
    <citation type="submission" date="2016-05" db="EMBL/GenBank/DDBJ databases">
        <title>Complete genome sequence of Novosphingobium guangzhouense SA925(T).</title>
        <authorList>
            <person name="Sha S."/>
        </authorList>
    </citation>
    <scope>NUCLEOTIDE SEQUENCE [LARGE SCALE GENOMIC DNA]</scope>
    <source>
        <strain evidence="3 4">SA925</strain>
    </source>
</reference>
<dbReference type="SUPFAM" id="SSF51556">
    <property type="entry name" value="Metallo-dependent hydrolases"/>
    <property type="match status" value="1"/>
</dbReference>
<sequence>MNVSMLTKSLPLAIAMLCGASGTAMARDVVIHAGQLFDGTGSAMRSKVSVVIHDDRIVAVEDGFVTRDGAEVVDLSGKTVLPGLIDTHDHITMGYSGKNPVAERAQESSIDNAYGAVGYAKATLDAGFTTIRDVGAETKVIVGLKKAIAAGKLPGPRIWAAGYPLGPTGGHGDPQNGMSPELDFHSEGRVIDGADEASRVVRGMRRDGVDLIKIMPSGGVLSIGDDPNHQTMTDEEIRAVVDTAHGLGIKVAAHAHGKAAILHASEMGVDSIEHGSFGDAETDRAMKAHGTYLVPTLLVADTVVQIAKTHPETLNPSSAAKALEVGPIVMRNLNRAYKAGVKIAFGTDQGLSPHGQNAKEFALMVKAGMTPLDAIRAATVNAADLLGASDQVGSIQPGRYADLIAVAGNPLEDVTRLEHVDFVMKGGAIVR</sequence>
<dbReference type="CDD" id="cd01299">
    <property type="entry name" value="Met_dep_hydrolase_A"/>
    <property type="match status" value="1"/>
</dbReference>
<dbReference type="PANTHER" id="PTHR43135:SF3">
    <property type="entry name" value="ALPHA-D-RIBOSE 1-METHYLPHOSPHONATE 5-TRIPHOSPHATE DIPHOSPHATASE"/>
    <property type="match status" value="1"/>
</dbReference>
<dbReference type="InterPro" id="IPR032466">
    <property type="entry name" value="Metal_Hydrolase"/>
</dbReference>
<dbReference type="Gene3D" id="3.20.20.140">
    <property type="entry name" value="Metal-dependent hydrolases"/>
    <property type="match status" value="1"/>
</dbReference>
<dbReference type="InterPro" id="IPR057744">
    <property type="entry name" value="OTAase-like"/>
</dbReference>
<accession>A0A2K2G000</accession>
<comment type="caution">
    <text evidence="3">The sequence shown here is derived from an EMBL/GenBank/DDBJ whole genome shotgun (WGS) entry which is preliminary data.</text>
</comment>
<feature type="signal peptide" evidence="1">
    <location>
        <begin position="1"/>
        <end position="26"/>
    </location>
</feature>
<evidence type="ECO:0000259" key="2">
    <source>
        <dbReference type="Pfam" id="PF01979"/>
    </source>
</evidence>
<dbReference type="AlphaFoldDB" id="A0A2K2G000"/>
<evidence type="ECO:0000313" key="4">
    <source>
        <dbReference type="Proteomes" id="UP000236327"/>
    </source>
</evidence>
<evidence type="ECO:0000256" key="1">
    <source>
        <dbReference type="SAM" id="SignalP"/>
    </source>
</evidence>
<dbReference type="PANTHER" id="PTHR43135">
    <property type="entry name" value="ALPHA-D-RIBOSE 1-METHYLPHOSPHONATE 5-TRIPHOSPHATE DIPHOSPHATASE"/>
    <property type="match status" value="1"/>
</dbReference>
<gene>
    <name evidence="3" type="ORF">A8V01_20480</name>
</gene>
<protein>
    <submittedName>
        <fullName evidence="3">Amidohydrolase</fullName>
    </submittedName>
</protein>
<feature type="domain" description="Amidohydrolase-related" evidence="2">
    <location>
        <begin position="79"/>
        <end position="430"/>
    </location>
</feature>
<organism evidence="3 4">
    <name type="scientific">Novosphingobium guangzhouense</name>
    <dbReference type="NCBI Taxonomy" id="1850347"/>
    <lineage>
        <taxon>Bacteria</taxon>
        <taxon>Pseudomonadati</taxon>
        <taxon>Pseudomonadota</taxon>
        <taxon>Alphaproteobacteria</taxon>
        <taxon>Sphingomonadales</taxon>
        <taxon>Sphingomonadaceae</taxon>
        <taxon>Novosphingobium</taxon>
    </lineage>
</organism>
<dbReference type="SUPFAM" id="SSF51338">
    <property type="entry name" value="Composite domain of metallo-dependent hydrolases"/>
    <property type="match status" value="1"/>
</dbReference>
<dbReference type="Gene3D" id="2.30.40.10">
    <property type="entry name" value="Urease, subunit C, domain 1"/>
    <property type="match status" value="1"/>
</dbReference>
<dbReference type="Proteomes" id="UP000236327">
    <property type="component" value="Unassembled WGS sequence"/>
</dbReference>
<keyword evidence="3" id="KW-0378">Hydrolase</keyword>